<sequence length="124" mass="14015">MKARHYLIQSSGSQPTTGKSATKSILSYYLPCLLIVVNSIHNCPPRPVTFSFKIQKRVGVTVAIGVGRQVDDVTEFWIAEEEREEHRWNGEKNYCASERMDASCMHRASEYRQVTPTRQPGQGA</sequence>
<evidence type="ECO:0000313" key="3">
    <source>
        <dbReference type="Proteomes" id="UP000007305"/>
    </source>
</evidence>
<dbReference type="AlphaFoldDB" id="A0A804ULE5"/>
<accession>A0A804ULE5</accession>
<reference evidence="2" key="3">
    <citation type="submission" date="2021-05" db="UniProtKB">
        <authorList>
            <consortium name="EnsemblPlants"/>
        </authorList>
    </citation>
    <scope>IDENTIFICATION</scope>
    <source>
        <strain evidence="2">cv. B73</strain>
    </source>
</reference>
<evidence type="ECO:0000313" key="2">
    <source>
        <dbReference type="EnsemblPlants" id="Zm00001eb409050_P001"/>
    </source>
</evidence>
<dbReference type="EnsemblPlants" id="Zm00001eb409050_T001">
    <property type="protein sequence ID" value="Zm00001eb409050_P001"/>
    <property type="gene ID" value="Zm00001eb409050"/>
</dbReference>
<keyword evidence="3" id="KW-1185">Reference proteome</keyword>
<feature type="compositionally biased region" description="Polar residues" evidence="1">
    <location>
        <begin position="8"/>
        <end position="20"/>
    </location>
</feature>
<feature type="region of interest" description="Disordered" evidence="1">
    <location>
        <begin position="1"/>
        <end position="20"/>
    </location>
</feature>
<proteinExistence type="predicted"/>
<name>A0A804ULE5_MAIZE</name>
<reference evidence="3" key="1">
    <citation type="journal article" date="2009" name="Science">
        <title>The B73 maize genome: complexity, diversity, and dynamics.</title>
        <authorList>
            <person name="Schnable P.S."/>
            <person name="Ware D."/>
            <person name="Fulton R.S."/>
            <person name="Stein J.C."/>
            <person name="Wei F."/>
            <person name="Pasternak S."/>
            <person name="Liang C."/>
            <person name="Zhang J."/>
            <person name="Fulton L."/>
            <person name="Graves T.A."/>
            <person name="Minx P."/>
            <person name="Reily A.D."/>
            <person name="Courtney L."/>
            <person name="Kruchowski S.S."/>
            <person name="Tomlinson C."/>
            <person name="Strong C."/>
            <person name="Delehaunty K."/>
            <person name="Fronick C."/>
            <person name="Courtney B."/>
            <person name="Rock S.M."/>
            <person name="Belter E."/>
            <person name="Du F."/>
            <person name="Kim K."/>
            <person name="Abbott R.M."/>
            <person name="Cotton M."/>
            <person name="Levy A."/>
            <person name="Marchetto P."/>
            <person name="Ochoa K."/>
            <person name="Jackson S.M."/>
            <person name="Gillam B."/>
            <person name="Chen W."/>
            <person name="Yan L."/>
            <person name="Higginbotham J."/>
            <person name="Cardenas M."/>
            <person name="Waligorski J."/>
            <person name="Applebaum E."/>
            <person name="Phelps L."/>
            <person name="Falcone J."/>
            <person name="Kanchi K."/>
            <person name="Thane T."/>
            <person name="Scimone A."/>
            <person name="Thane N."/>
            <person name="Henke J."/>
            <person name="Wang T."/>
            <person name="Ruppert J."/>
            <person name="Shah N."/>
            <person name="Rotter K."/>
            <person name="Hodges J."/>
            <person name="Ingenthron E."/>
            <person name="Cordes M."/>
            <person name="Kohlberg S."/>
            <person name="Sgro J."/>
            <person name="Delgado B."/>
            <person name="Mead K."/>
            <person name="Chinwalla A."/>
            <person name="Leonard S."/>
            <person name="Crouse K."/>
            <person name="Collura K."/>
            <person name="Kudrna D."/>
            <person name="Currie J."/>
            <person name="He R."/>
            <person name="Angelova A."/>
            <person name="Rajasekar S."/>
            <person name="Mueller T."/>
            <person name="Lomeli R."/>
            <person name="Scara G."/>
            <person name="Ko A."/>
            <person name="Delaney K."/>
            <person name="Wissotski M."/>
            <person name="Lopez G."/>
            <person name="Campos D."/>
            <person name="Braidotti M."/>
            <person name="Ashley E."/>
            <person name="Golser W."/>
            <person name="Kim H."/>
            <person name="Lee S."/>
            <person name="Lin J."/>
            <person name="Dujmic Z."/>
            <person name="Kim W."/>
            <person name="Talag J."/>
            <person name="Zuccolo A."/>
            <person name="Fan C."/>
            <person name="Sebastian A."/>
            <person name="Kramer M."/>
            <person name="Spiegel L."/>
            <person name="Nascimento L."/>
            <person name="Zutavern T."/>
            <person name="Miller B."/>
            <person name="Ambroise C."/>
            <person name="Muller S."/>
            <person name="Spooner W."/>
            <person name="Narechania A."/>
            <person name="Ren L."/>
            <person name="Wei S."/>
            <person name="Kumari S."/>
            <person name="Faga B."/>
            <person name="Levy M.J."/>
            <person name="McMahan L."/>
            <person name="Van Buren P."/>
            <person name="Vaughn M.W."/>
            <person name="Ying K."/>
            <person name="Yeh C.-T."/>
            <person name="Emrich S.J."/>
            <person name="Jia Y."/>
            <person name="Kalyanaraman A."/>
            <person name="Hsia A.-P."/>
            <person name="Barbazuk W.B."/>
            <person name="Baucom R.S."/>
            <person name="Brutnell T.P."/>
            <person name="Carpita N.C."/>
            <person name="Chaparro C."/>
            <person name="Chia J.-M."/>
            <person name="Deragon J.-M."/>
            <person name="Estill J.C."/>
            <person name="Fu Y."/>
            <person name="Jeddeloh J.A."/>
            <person name="Han Y."/>
            <person name="Lee H."/>
            <person name="Li P."/>
            <person name="Lisch D.R."/>
            <person name="Liu S."/>
            <person name="Liu Z."/>
            <person name="Nagel D.H."/>
            <person name="McCann M.C."/>
            <person name="SanMiguel P."/>
            <person name="Myers A.M."/>
            <person name="Nettleton D."/>
            <person name="Nguyen J."/>
            <person name="Penning B.W."/>
            <person name="Ponnala L."/>
            <person name="Schneider K.L."/>
            <person name="Schwartz D.C."/>
            <person name="Sharma A."/>
            <person name="Soderlund C."/>
            <person name="Springer N.M."/>
            <person name="Sun Q."/>
            <person name="Wang H."/>
            <person name="Waterman M."/>
            <person name="Westerman R."/>
            <person name="Wolfgruber T.K."/>
            <person name="Yang L."/>
            <person name="Yu Y."/>
            <person name="Zhang L."/>
            <person name="Zhou S."/>
            <person name="Zhu Q."/>
            <person name="Bennetzen J.L."/>
            <person name="Dawe R.K."/>
            <person name="Jiang J."/>
            <person name="Jiang N."/>
            <person name="Presting G.G."/>
            <person name="Wessler S.R."/>
            <person name="Aluru S."/>
            <person name="Martienssen R.A."/>
            <person name="Clifton S.W."/>
            <person name="McCombie W.R."/>
            <person name="Wing R.A."/>
            <person name="Wilson R.K."/>
        </authorList>
    </citation>
    <scope>NUCLEOTIDE SEQUENCE [LARGE SCALE GENOMIC DNA]</scope>
    <source>
        <strain evidence="3">cv. B73</strain>
    </source>
</reference>
<organism evidence="2 3">
    <name type="scientific">Zea mays</name>
    <name type="common">Maize</name>
    <dbReference type="NCBI Taxonomy" id="4577"/>
    <lineage>
        <taxon>Eukaryota</taxon>
        <taxon>Viridiplantae</taxon>
        <taxon>Streptophyta</taxon>
        <taxon>Embryophyta</taxon>
        <taxon>Tracheophyta</taxon>
        <taxon>Spermatophyta</taxon>
        <taxon>Magnoliopsida</taxon>
        <taxon>Liliopsida</taxon>
        <taxon>Poales</taxon>
        <taxon>Poaceae</taxon>
        <taxon>PACMAD clade</taxon>
        <taxon>Panicoideae</taxon>
        <taxon>Andropogonodae</taxon>
        <taxon>Andropogoneae</taxon>
        <taxon>Tripsacinae</taxon>
        <taxon>Zea</taxon>
    </lineage>
</organism>
<dbReference type="Gramene" id="Zm00001eb409050_T001">
    <property type="protein sequence ID" value="Zm00001eb409050_P001"/>
    <property type="gene ID" value="Zm00001eb409050"/>
</dbReference>
<dbReference type="Proteomes" id="UP000007305">
    <property type="component" value="Chromosome 10"/>
</dbReference>
<evidence type="ECO:0000256" key="1">
    <source>
        <dbReference type="SAM" id="MobiDB-lite"/>
    </source>
</evidence>
<dbReference type="InParanoid" id="A0A804ULE5"/>
<reference evidence="2" key="2">
    <citation type="submission" date="2019-07" db="EMBL/GenBank/DDBJ databases">
        <authorList>
            <person name="Seetharam A."/>
            <person name="Woodhouse M."/>
            <person name="Cannon E."/>
        </authorList>
    </citation>
    <scope>NUCLEOTIDE SEQUENCE [LARGE SCALE GENOMIC DNA]</scope>
    <source>
        <strain evidence="2">cv. B73</strain>
    </source>
</reference>
<protein>
    <submittedName>
        <fullName evidence="2">Uncharacterized protein</fullName>
    </submittedName>
</protein>